<evidence type="ECO:0000313" key="1">
    <source>
        <dbReference type="EMBL" id="CAL1285207.1"/>
    </source>
</evidence>
<reference evidence="1 2" key="1">
    <citation type="submission" date="2024-04" db="EMBL/GenBank/DDBJ databases">
        <authorList>
            <person name="Rising A."/>
            <person name="Reimegard J."/>
            <person name="Sonavane S."/>
            <person name="Akerstrom W."/>
            <person name="Nylinder S."/>
            <person name="Hedman E."/>
            <person name="Kallberg Y."/>
        </authorList>
    </citation>
    <scope>NUCLEOTIDE SEQUENCE [LARGE SCALE GENOMIC DNA]</scope>
</reference>
<proteinExistence type="predicted"/>
<sequence>MQTALQRWFFSGVFSCKMSLIDNTSQVLHQPSYTYLQFSWIKKMSLEIEVMIRSGKFSQEDFAMNYQPVPQITAKTSKFSFLNNR</sequence>
<comment type="caution">
    <text evidence="1">The sequence shown here is derived from an EMBL/GenBank/DDBJ whole genome shotgun (WGS) entry which is preliminary data.</text>
</comment>
<gene>
    <name evidence="1" type="ORF">LARSCL_LOCUS13574</name>
</gene>
<evidence type="ECO:0000313" key="2">
    <source>
        <dbReference type="Proteomes" id="UP001497382"/>
    </source>
</evidence>
<dbReference type="Proteomes" id="UP001497382">
    <property type="component" value="Unassembled WGS sequence"/>
</dbReference>
<name>A0AAV2AMZ1_9ARAC</name>
<accession>A0AAV2AMZ1</accession>
<dbReference type="AlphaFoldDB" id="A0AAV2AMZ1"/>
<organism evidence="1 2">
    <name type="scientific">Larinioides sclopetarius</name>
    <dbReference type="NCBI Taxonomy" id="280406"/>
    <lineage>
        <taxon>Eukaryota</taxon>
        <taxon>Metazoa</taxon>
        <taxon>Ecdysozoa</taxon>
        <taxon>Arthropoda</taxon>
        <taxon>Chelicerata</taxon>
        <taxon>Arachnida</taxon>
        <taxon>Araneae</taxon>
        <taxon>Araneomorphae</taxon>
        <taxon>Entelegynae</taxon>
        <taxon>Araneoidea</taxon>
        <taxon>Araneidae</taxon>
        <taxon>Larinioides</taxon>
    </lineage>
</organism>
<protein>
    <submittedName>
        <fullName evidence="1">Uncharacterized protein</fullName>
    </submittedName>
</protein>
<dbReference type="EMBL" id="CAXIEN010000188">
    <property type="protein sequence ID" value="CAL1285207.1"/>
    <property type="molecule type" value="Genomic_DNA"/>
</dbReference>
<keyword evidence="2" id="KW-1185">Reference proteome</keyword>